<organism evidence="1 2">
    <name type="scientific">Sinocyclocheilus anshuiensis</name>
    <dbReference type="NCBI Taxonomy" id="1608454"/>
    <lineage>
        <taxon>Eukaryota</taxon>
        <taxon>Metazoa</taxon>
        <taxon>Chordata</taxon>
        <taxon>Craniata</taxon>
        <taxon>Vertebrata</taxon>
        <taxon>Euteleostomi</taxon>
        <taxon>Actinopterygii</taxon>
        <taxon>Neopterygii</taxon>
        <taxon>Teleostei</taxon>
        <taxon>Ostariophysi</taxon>
        <taxon>Cypriniformes</taxon>
        <taxon>Cyprinidae</taxon>
        <taxon>Cyprininae</taxon>
        <taxon>Sinocyclocheilus</taxon>
    </lineage>
</organism>
<protein>
    <submittedName>
        <fullName evidence="1">Uncharacterized protein</fullName>
    </submittedName>
</protein>
<evidence type="ECO:0000313" key="1">
    <source>
        <dbReference type="Ensembl" id="ENSSANP00000002292.1"/>
    </source>
</evidence>
<proteinExistence type="predicted"/>
<accession>A0A671K8P0</accession>
<dbReference type="AlphaFoldDB" id="A0A671K8P0"/>
<reference evidence="1" key="1">
    <citation type="submission" date="2025-08" db="UniProtKB">
        <authorList>
            <consortium name="Ensembl"/>
        </authorList>
    </citation>
    <scope>IDENTIFICATION</scope>
</reference>
<sequence length="60" mass="6632">KGGHLVKGDITHTVSPNLMKLNSVIFPLKPKTHFFGDILPEHEARSSGRNAHIRNSTTDL</sequence>
<name>A0A671K8P0_9TELE</name>
<reference evidence="1" key="2">
    <citation type="submission" date="2025-09" db="UniProtKB">
        <authorList>
            <consortium name="Ensembl"/>
        </authorList>
    </citation>
    <scope>IDENTIFICATION</scope>
</reference>
<keyword evidence="2" id="KW-1185">Reference proteome</keyword>
<dbReference type="Ensembl" id="ENSSANT00000002473.1">
    <property type="protein sequence ID" value="ENSSANP00000002292.1"/>
    <property type="gene ID" value="ENSSANG00000001321.1"/>
</dbReference>
<evidence type="ECO:0000313" key="2">
    <source>
        <dbReference type="Proteomes" id="UP000472260"/>
    </source>
</evidence>
<dbReference type="Proteomes" id="UP000472260">
    <property type="component" value="Unassembled WGS sequence"/>
</dbReference>